<dbReference type="CDD" id="cd00051">
    <property type="entry name" value="EFh"/>
    <property type="match status" value="1"/>
</dbReference>
<dbReference type="Pfam" id="PF13405">
    <property type="entry name" value="EF-hand_6"/>
    <property type="match status" value="1"/>
</dbReference>
<dbReference type="InterPro" id="IPR018247">
    <property type="entry name" value="EF_Hand_1_Ca_BS"/>
</dbReference>
<feature type="non-terminal residue" evidence="3">
    <location>
        <position position="1"/>
    </location>
</feature>
<evidence type="ECO:0000313" key="4">
    <source>
        <dbReference type="Proteomes" id="UP000619265"/>
    </source>
</evidence>
<evidence type="ECO:0000259" key="2">
    <source>
        <dbReference type="PROSITE" id="PS50222"/>
    </source>
</evidence>
<dbReference type="PROSITE" id="PS50222">
    <property type="entry name" value="EF_HAND_2"/>
    <property type="match status" value="2"/>
</dbReference>
<dbReference type="SMART" id="SM00054">
    <property type="entry name" value="EFh"/>
    <property type="match status" value="2"/>
</dbReference>
<reference evidence="3" key="2">
    <citation type="submission" date="2020-03" db="EMBL/GenBank/DDBJ databases">
        <title>Walnut 2.0.</title>
        <authorList>
            <person name="Marrano A."/>
            <person name="Britton M."/>
            <person name="Zimin A.V."/>
            <person name="Zaini P.A."/>
            <person name="Workman R."/>
            <person name="Puiu D."/>
            <person name="Bianco L."/>
            <person name="Allen B.J."/>
            <person name="Troggio M."/>
            <person name="Leslie C.A."/>
            <person name="Timp W."/>
            <person name="Dendekar A."/>
            <person name="Salzberg S.L."/>
            <person name="Neale D.B."/>
        </authorList>
    </citation>
    <scope>NUCLEOTIDE SEQUENCE</scope>
    <source>
        <tissue evidence="3">Leaves</tissue>
    </source>
</reference>
<dbReference type="InterPro" id="IPR002048">
    <property type="entry name" value="EF_hand_dom"/>
</dbReference>
<dbReference type="GO" id="GO:0005509">
    <property type="term" value="F:calcium ion binding"/>
    <property type="evidence" value="ECO:0007669"/>
    <property type="project" value="InterPro"/>
</dbReference>
<protein>
    <recommendedName>
        <fullName evidence="2">EF-hand domain-containing protein</fullName>
    </recommendedName>
</protein>
<reference evidence="3" key="1">
    <citation type="submission" date="2015-10" db="EMBL/GenBank/DDBJ databases">
        <authorList>
            <person name="Martinez-Garcia P.J."/>
            <person name="Crepeau M.W."/>
            <person name="Puiu D."/>
            <person name="Gonzalez-Ibeas D."/>
            <person name="Whalen J."/>
            <person name="Stevens K."/>
            <person name="Paul R."/>
            <person name="Butterfield T."/>
            <person name="Britton M."/>
            <person name="Reagan R."/>
            <person name="Chakraborty S."/>
            <person name="Walawage S.L."/>
            <person name="Vasquez-Gross H.A."/>
            <person name="Cardeno C."/>
            <person name="Famula R."/>
            <person name="Pratt K."/>
            <person name="Kuruganti S."/>
            <person name="Aradhya M.K."/>
            <person name="Leslie C.A."/>
            <person name="Dandekar A.M."/>
            <person name="Salzberg S.L."/>
            <person name="Wegrzyn J.L."/>
            <person name="Langley C.H."/>
            <person name="Neale D.B."/>
        </authorList>
    </citation>
    <scope>NUCLEOTIDE SEQUENCE</scope>
    <source>
        <tissue evidence="3">Leaves</tissue>
    </source>
</reference>
<accession>A0A833WVQ5</accession>
<dbReference type="EMBL" id="LIHL02000015">
    <property type="protein sequence ID" value="KAF5444956.1"/>
    <property type="molecule type" value="Genomic_DNA"/>
</dbReference>
<dbReference type="InterPro" id="IPR011992">
    <property type="entry name" value="EF-hand-dom_pair"/>
</dbReference>
<feature type="domain" description="EF-hand" evidence="2">
    <location>
        <begin position="77"/>
        <end position="108"/>
    </location>
</feature>
<evidence type="ECO:0000256" key="1">
    <source>
        <dbReference type="ARBA" id="ARBA00022837"/>
    </source>
</evidence>
<proteinExistence type="predicted"/>
<name>A0A833WVQ5_JUGRE</name>
<sequence>YRKKVDKSICLCYPASGHRSGSFCNNMTRHVSKGGPLTEEQLLGILKKYDVNNDGGLSLEELKAAFQSLGARLPGWRAQRALRHVDANGDGLVSGEELKVLIQYAKKHGYISTTN</sequence>
<keyword evidence="1" id="KW-0106">Calcium</keyword>
<dbReference type="Proteomes" id="UP000619265">
    <property type="component" value="Unassembled WGS sequence"/>
</dbReference>
<dbReference type="PROSITE" id="PS00018">
    <property type="entry name" value="EF_HAND_1"/>
    <property type="match status" value="1"/>
</dbReference>
<dbReference type="AlphaFoldDB" id="A0A833WVQ5"/>
<organism evidence="3 4">
    <name type="scientific">Juglans regia</name>
    <name type="common">English walnut</name>
    <dbReference type="NCBI Taxonomy" id="51240"/>
    <lineage>
        <taxon>Eukaryota</taxon>
        <taxon>Viridiplantae</taxon>
        <taxon>Streptophyta</taxon>
        <taxon>Embryophyta</taxon>
        <taxon>Tracheophyta</taxon>
        <taxon>Spermatophyta</taxon>
        <taxon>Magnoliopsida</taxon>
        <taxon>eudicotyledons</taxon>
        <taxon>Gunneridae</taxon>
        <taxon>Pentapetalae</taxon>
        <taxon>rosids</taxon>
        <taxon>fabids</taxon>
        <taxon>Fagales</taxon>
        <taxon>Juglandaceae</taxon>
        <taxon>Juglans</taxon>
    </lineage>
</organism>
<dbReference type="Gramene" id="Jr15_05180_p1">
    <property type="protein sequence ID" value="cds.Jr15_05180_p1"/>
    <property type="gene ID" value="Jr15_05180"/>
</dbReference>
<feature type="domain" description="EF-hand" evidence="2">
    <location>
        <begin position="37"/>
        <end position="72"/>
    </location>
</feature>
<comment type="caution">
    <text evidence="3">The sequence shown here is derived from an EMBL/GenBank/DDBJ whole genome shotgun (WGS) entry which is preliminary data.</text>
</comment>
<dbReference type="SUPFAM" id="SSF47473">
    <property type="entry name" value="EF-hand"/>
    <property type="match status" value="1"/>
</dbReference>
<dbReference type="Gene3D" id="1.10.238.10">
    <property type="entry name" value="EF-hand"/>
    <property type="match status" value="1"/>
</dbReference>
<dbReference type="Pfam" id="PF13202">
    <property type="entry name" value="EF-hand_5"/>
    <property type="match status" value="1"/>
</dbReference>
<gene>
    <name evidence="3" type="ORF">F2P56_034047</name>
</gene>
<evidence type="ECO:0000313" key="3">
    <source>
        <dbReference type="EMBL" id="KAF5444956.1"/>
    </source>
</evidence>